<reference evidence="4 5" key="1">
    <citation type="journal article" date="2020" name="bioRxiv">
        <title>Metabolic contributions of an alphaproteobacterial endosymbiont in the apicomplexan Cardiosporidium cionae.</title>
        <authorList>
            <person name="Hunter E.S."/>
            <person name="Paight C.J."/>
            <person name="Lane C.E."/>
        </authorList>
    </citation>
    <scope>NUCLEOTIDE SEQUENCE [LARGE SCALE GENOMIC DNA]</scope>
    <source>
        <strain evidence="4">ESH_2018</strain>
    </source>
</reference>
<name>A0ABQ7J6E6_9APIC</name>
<dbReference type="PROSITE" id="PS50297">
    <property type="entry name" value="ANK_REP_REGION"/>
    <property type="match status" value="2"/>
</dbReference>
<feature type="repeat" description="ANK" evidence="3">
    <location>
        <begin position="9"/>
        <end position="41"/>
    </location>
</feature>
<keyword evidence="1" id="KW-0677">Repeat</keyword>
<dbReference type="PANTHER" id="PTHR24171">
    <property type="entry name" value="ANKYRIN REPEAT DOMAIN-CONTAINING PROTEIN 39-RELATED"/>
    <property type="match status" value="1"/>
</dbReference>
<sequence length="86" mass="9362">MMQKQISKRCGTSLHIAADRGHKEVMECLIGNRVNINVVDNYGNTFLHVAAILGSKEVVECLIKNGANINAINLKGNTPLREASSK</sequence>
<proteinExistence type="predicted"/>
<evidence type="ECO:0000256" key="3">
    <source>
        <dbReference type="PROSITE-ProRule" id="PRU00023"/>
    </source>
</evidence>
<dbReference type="PROSITE" id="PS50088">
    <property type="entry name" value="ANK_REPEAT"/>
    <property type="match status" value="2"/>
</dbReference>
<dbReference type="SUPFAM" id="SSF48403">
    <property type="entry name" value="Ankyrin repeat"/>
    <property type="match status" value="1"/>
</dbReference>
<dbReference type="Pfam" id="PF12796">
    <property type="entry name" value="Ank_2"/>
    <property type="match status" value="1"/>
</dbReference>
<accession>A0ABQ7J6E6</accession>
<evidence type="ECO:0000256" key="2">
    <source>
        <dbReference type="ARBA" id="ARBA00023043"/>
    </source>
</evidence>
<keyword evidence="5" id="KW-1185">Reference proteome</keyword>
<evidence type="ECO:0000256" key="1">
    <source>
        <dbReference type="ARBA" id="ARBA00022737"/>
    </source>
</evidence>
<dbReference type="Gene3D" id="1.25.40.20">
    <property type="entry name" value="Ankyrin repeat-containing domain"/>
    <property type="match status" value="2"/>
</dbReference>
<dbReference type="PRINTS" id="PR01415">
    <property type="entry name" value="ANKYRIN"/>
</dbReference>
<dbReference type="InterPro" id="IPR002110">
    <property type="entry name" value="Ankyrin_rpt"/>
</dbReference>
<protein>
    <submittedName>
        <fullName evidence="4">Uncharacterized protein</fullName>
    </submittedName>
</protein>
<dbReference type="EMBL" id="JADAQX010000726">
    <property type="protein sequence ID" value="KAF8819494.1"/>
    <property type="molecule type" value="Genomic_DNA"/>
</dbReference>
<dbReference type="Proteomes" id="UP000823046">
    <property type="component" value="Unassembled WGS sequence"/>
</dbReference>
<dbReference type="InterPro" id="IPR036770">
    <property type="entry name" value="Ankyrin_rpt-contain_sf"/>
</dbReference>
<comment type="caution">
    <text evidence="4">The sequence shown here is derived from an EMBL/GenBank/DDBJ whole genome shotgun (WGS) entry which is preliminary data.</text>
</comment>
<organism evidence="4 5">
    <name type="scientific">Cardiosporidium cionae</name>
    <dbReference type="NCBI Taxonomy" id="476202"/>
    <lineage>
        <taxon>Eukaryota</taxon>
        <taxon>Sar</taxon>
        <taxon>Alveolata</taxon>
        <taxon>Apicomplexa</taxon>
        <taxon>Aconoidasida</taxon>
        <taxon>Nephromycida</taxon>
        <taxon>Cardiosporidium</taxon>
    </lineage>
</organism>
<gene>
    <name evidence="4" type="ORF">IE077_000932</name>
</gene>
<dbReference type="SMART" id="SM00248">
    <property type="entry name" value="ANK"/>
    <property type="match status" value="2"/>
</dbReference>
<feature type="repeat" description="ANK" evidence="3">
    <location>
        <begin position="42"/>
        <end position="74"/>
    </location>
</feature>
<keyword evidence="2 3" id="KW-0040">ANK repeat</keyword>
<evidence type="ECO:0000313" key="5">
    <source>
        <dbReference type="Proteomes" id="UP000823046"/>
    </source>
</evidence>
<evidence type="ECO:0000313" key="4">
    <source>
        <dbReference type="EMBL" id="KAF8819494.1"/>
    </source>
</evidence>